<feature type="signal peptide" evidence="1">
    <location>
        <begin position="1"/>
        <end position="37"/>
    </location>
</feature>
<dbReference type="EMBL" id="CZDF01000112">
    <property type="protein sequence ID" value="CUR30348.1"/>
    <property type="molecule type" value="Genomic_DNA"/>
</dbReference>
<reference evidence="4" key="1">
    <citation type="submission" date="2015-10" db="EMBL/GenBank/DDBJ databases">
        <authorList>
            <person name="Regsiter A."/>
            <person name="william w."/>
        </authorList>
    </citation>
    <scope>NUCLEOTIDE SEQUENCE [LARGE SCALE GENOMIC DNA]</scope>
</reference>
<dbReference type="NCBIfam" id="TIGR02669">
    <property type="entry name" value="SpoIID_LytB"/>
    <property type="match status" value="1"/>
</dbReference>
<dbReference type="GO" id="GO:0030288">
    <property type="term" value="C:outer membrane-bounded periplasmic space"/>
    <property type="evidence" value="ECO:0007669"/>
    <property type="project" value="TreeGrafter"/>
</dbReference>
<evidence type="ECO:0000259" key="2">
    <source>
        <dbReference type="Pfam" id="PF08486"/>
    </source>
</evidence>
<dbReference type="AlphaFoldDB" id="A0A1J1LEL9"/>
<dbReference type="PANTHER" id="PTHR30032:SF4">
    <property type="entry name" value="AMIDASE ENHANCER"/>
    <property type="match status" value="1"/>
</dbReference>
<sequence length="545" mass="61846">MRTSKLLSRTSTQSAKFTVSSLIFFSLLVFSPIPTLAQDPDPQAQNTNPTLKIGVVQHFGQKPTDQLILKAQPGDHLTLEFQTPQGDKELHTETVILKIGVEPLPEPEVEERVVLSTHRSYENAEEDAQKWRALGLEVELAQPDRWQVWGKRSVYNTPLLRRWLIDSLQAQGHKIPSLETQVLTQKRTPYWTTAGYRYNRNQLEITTPQNVIQVSQKPNDPQPLVYGGSLQLQPDAYGTYTLVNNVPLETYLRGVVPHEIGAWPPEASIEAQAVLARTYALRNLRRFEADNYHLCANTDCQVYKGLTEVYPSTDEAIDVTSGLVLTYNNQLTDAVYFSTSGGVTANYNDIWNGEPRPYLQGIIDAPNKIWDLSQQNLASEPNFRRFMNLQKGFNETGEYDFRWREETTLESIAEQLRYYLKRRNLPDANFKKVQKIEIVERSQTGRVLKMTVTTDQGVLEISKDEIQSAFLPPISTLFYIDPVYNPNKTLKGYVFVGGGYGHGVGMSQTGSYHLAKLGWSSEEILNFYFPGTQLQPFNTVMQLGQ</sequence>
<evidence type="ECO:0000256" key="1">
    <source>
        <dbReference type="SAM" id="SignalP"/>
    </source>
</evidence>
<dbReference type="InterPro" id="IPR013486">
    <property type="entry name" value="SpoIID/LytB"/>
</dbReference>
<protein>
    <submittedName>
        <fullName evidence="3">Amidase enhancer</fullName>
    </submittedName>
</protein>
<evidence type="ECO:0000313" key="3">
    <source>
        <dbReference type="EMBL" id="CUR30348.1"/>
    </source>
</evidence>
<gene>
    <name evidence="3" type="ORF">PL921420011</name>
</gene>
<dbReference type="InterPro" id="IPR013693">
    <property type="entry name" value="SpoIID/LytB_N"/>
</dbReference>
<evidence type="ECO:0000313" key="4">
    <source>
        <dbReference type="Proteomes" id="UP000184315"/>
    </source>
</evidence>
<name>A0A1J1LEL9_9CYAN</name>
<dbReference type="InterPro" id="IPR051922">
    <property type="entry name" value="Bact_Sporulation_Assoc"/>
</dbReference>
<keyword evidence="4" id="KW-1185">Reference proteome</keyword>
<dbReference type="STRING" id="671072.PL921420011"/>
<accession>A0A1J1LEL9</accession>
<proteinExistence type="predicted"/>
<dbReference type="Pfam" id="PF08486">
    <property type="entry name" value="SpoIID"/>
    <property type="match status" value="1"/>
</dbReference>
<dbReference type="RefSeq" id="WP_072716821.1">
    <property type="nucleotide sequence ID" value="NZ_LN889758.1"/>
</dbReference>
<keyword evidence="1" id="KW-0732">Signal</keyword>
<dbReference type="PANTHER" id="PTHR30032">
    <property type="entry name" value="N-ACETYLMURAMOYL-L-ALANINE AMIDASE-RELATED"/>
    <property type="match status" value="1"/>
</dbReference>
<organism evidence="3 4">
    <name type="scientific">Planktothrix tepida PCC 9214</name>
    <dbReference type="NCBI Taxonomy" id="671072"/>
    <lineage>
        <taxon>Bacteria</taxon>
        <taxon>Bacillati</taxon>
        <taxon>Cyanobacteriota</taxon>
        <taxon>Cyanophyceae</taxon>
        <taxon>Oscillatoriophycideae</taxon>
        <taxon>Oscillatoriales</taxon>
        <taxon>Microcoleaceae</taxon>
        <taxon>Planktothrix</taxon>
    </lineage>
</organism>
<feature type="domain" description="Sporulation stage II protein D amidase enhancer LytB N-terminal" evidence="2">
    <location>
        <begin position="238"/>
        <end position="327"/>
    </location>
</feature>
<dbReference type="Proteomes" id="UP000184315">
    <property type="component" value="Unassembled WGS sequence"/>
</dbReference>
<dbReference type="OrthoDB" id="501259at2"/>
<dbReference type="GO" id="GO:0030435">
    <property type="term" value="P:sporulation resulting in formation of a cellular spore"/>
    <property type="evidence" value="ECO:0007669"/>
    <property type="project" value="InterPro"/>
</dbReference>
<feature type="chain" id="PRO_5013063039" evidence="1">
    <location>
        <begin position="38"/>
        <end position="545"/>
    </location>
</feature>